<dbReference type="Proteomes" id="UP000007015">
    <property type="component" value="Chromosome 4"/>
</dbReference>
<feature type="compositionally biased region" description="Gly residues" evidence="1">
    <location>
        <begin position="1"/>
        <end position="11"/>
    </location>
</feature>
<feature type="compositionally biased region" description="Basic and acidic residues" evidence="1">
    <location>
        <begin position="38"/>
        <end position="47"/>
    </location>
</feature>
<organism evidence="2 3">
    <name type="scientific">Oryza sativa subsp. indica</name>
    <name type="common">Rice</name>
    <dbReference type="NCBI Taxonomy" id="39946"/>
    <lineage>
        <taxon>Eukaryota</taxon>
        <taxon>Viridiplantae</taxon>
        <taxon>Streptophyta</taxon>
        <taxon>Embryophyta</taxon>
        <taxon>Tracheophyta</taxon>
        <taxon>Spermatophyta</taxon>
        <taxon>Magnoliopsida</taxon>
        <taxon>Liliopsida</taxon>
        <taxon>Poales</taxon>
        <taxon>Poaceae</taxon>
        <taxon>BOP clade</taxon>
        <taxon>Oryzoideae</taxon>
        <taxon>Oryzeae</taxon>
        <taxon>Oryzinae</taxon>
        <taxon>Oryza</taxon>
        <taxon>Oryza sativa</taxon>
    </lineage>
</organism>
<evidence type="ECO:0000313" key="3">
    <source>
        <dbReference type="Proteomes" id="UP000007015"/>
    </source>
</evidence>
<sequence length="125" mass="12942">MEVRGRTGGASAGAIEVEDGLAPGGGGTMEADGLSVEGEDRRAEAAPRRWRRRRRGGGVGGTVEAERQSRHGGGGRRRRERRRGSGGGAVEAKGGGGVTEPSATQWGEAALREAGGRRDWMCGCL</sequence>
<evidence type="ECO:0000313" key="2">
    <source>
        <dbReference type="EMBL" id="EAY94768.1"/>
    </source>
</evidence>
<dbReference type="OMA" id="GGRRDWM"/>
<accession>A2XVA8</accession>
<keyword evidence="3" id="KW-1185">Reference proteome</keyword>
<proteinExistence type="predicted"/>
<reference evidence="2 3" key="1">
    <citation type="journal article" date="2005" name="PLoS Biol.">
        <title>The genomes of Oryza sativa: a history of duplications.</title>
        <authorList>
            <person name="Yu J."/>
            <person name="Wang J."/>
            <person name="Lin W."/>
            <person name="Li S."/>
            <person name="Li H."/>
            <person name="Zhou J."/>
            <person name="Ni P."/>
            <person name="Dong W."/>
            <person name="Hu S."/>
            <person name="Zeng C."/>
            <person name="Zhang J."/>
            <person name="Zhang Y."/>
            <person name="Li R."/>
            <person name="Xu Z."/>
            <person name="Li S."/>
            <person name="Li X."/>
            <person name="Zheng H."/>
            <person name="Cong L."/>
            <person name="Lin L."/>
            <person name="Yin J."/>
            <person name="Geng J."/>
            <person name="Li G."/>
            <person name="Shi J."/>
            <person name="Liu J."/>
            <person name="Lv H."/>
            <person name="Li J."/>
            <person name="Wang J."/>
            <person name="Deng Y."/>
            <person name="Ran L."/>
            <person name="Shi X."/>
            <person name="Wang X."/>
            <person name="Wu Q."/>
            <person name="Li C."/>
            <person name="Ren X."/>
            <person name="Wang J."/>
            <person name="Wang X."/>
            <person name="Li D."/>
            <person name="Liu D."/>
            <person name="Zhang X."/>
            <person name="Ji Z."/>
            <person name="Zhao W."/>
            <person name="Sun Y."/>
            <person name="Zhang Z."/>
            <person name="Bao J."/>
            <person name="Han Y."/>
            <person name="Dong L."/>
            <person name="Ji J."/>
            <person name="Chen P."/>
            <person name="Wu S."/>
            <person name="Liu J."/>
            <person name="Xiao Y."/>
            <person name="Bu D."/>
            <person name="Tan J."/>
            <person name="Yang L."/>
            <person name="Ye C."/>
            <person name="Zhang J."/>
            <person name="Xu J."/>
            <person name="Zhou Y."/>
            <person name="Yu Y."/>
            <person name="Zhang B."/>
            <person name="Zhuang S."/>
            <person name="Wei H."/>
            <person name="Liu B."/>
            <person name="Lei M."/>
            <person name="Yu H."/>
            <person name="Li Y."/>
            <person name="Xu H."/>
            <person name="Wei S."/>
            <person name="He X."/>
            <person name="Fang L."/>
            <person name="Zhang Z."/>
            <person name="Zhang Y."/>
            <person name="Huang X."/>
            <person name="Su Z."/>
            <person name="Tong W."/>
            <person name="Li J."/>
            <person name="Tong Z."/>
            <person name="Li S."/>
            <person name="Ye J."/>
            <person name="Wang L."/>
            <person name="Fang L."/>
            <person name="Lei T."/>
            <person name="Chen C."/>
            <person name="Chen H."/>
            <person name="Xu Z."/>
            <person name="Li H."/>
            <person name="Huang H."/>
            <person name="Zhang F."/>
            <person name="Xu H."/>
            <person name="Li N."/>
            <person name="Zhao C."/>
            <person name="Li S."/>
            <person name="Dong L."/>
            <person name="Huang Y."/>
            <person name="Li L."/>
            <person name="Xi Y."/>
            <person name="Qi Q."/>
            <person name="Li W."/>
            <person name="Zhang B."/>
            <person name="Hu W."/>
            <person name="Zhang Y."/>
            <person name="Tian X."/>
            <person name="Jiao Y."/>
            <person name="Liang X."/>
            <person name="Jin J."/>
            <person name="Gao L."/>
            <person name="Zheng W."/>
            <person name="Hao B."/>
            <person name="Liu S."/>
            <person name="Wang W."/>
            <person name="Yuan L."/>
            <person name="Cao M."/>
            <person name="McDermott J."/>
            <person name="Samudrala R."/>
            <person name="Wang J."/>
            <person name="Wong G.K."/>
            <person name="Yang H."/>
        </authorList>
    </citation>
    <scope>NUCLEOTIDE SEQUENCE [LARGE SCALE GENOMIC DNA]</scope>
    <source>
        <strain evidence="3">cv. 93-11</strain>
    </source>
</reference>
<dbReference type="AlphaFoldDB" id="A2XVA8"/>
<gene>
    <name evidence="2" type="ORF">OsI_16548</name>
</gene>
<dbReference type="Gramene" id="BGIOSGA016725-TA">
    <property type="protein sequence ID" value="BGIOSGA016725-PA"/>
    <property type="gene ID" value="BGIOSGA016725"/>
</dbReference>
<dbReference type="EMBL" id="CM000129">
    <property type="protein sequence ID" value="EAY94768.1"/>
    <property type="molecule type" value="Genomic_DNA"/>
</dbReference>
<dbReference type="HOGENOM" id="CLU_1996397_0_0_1"/>
<feature type="compositionally biased region" description="Basic residues" evidence="1">
    <location>
        <begin position="73"/>
        <end position="84"/>
    </location>
</feature>
<name>A2XVA8_ORYSI</name>
<protein>
    <submittedName>
        <fullName evidence="2">Uncharacterized protein</fullName>
    </submittedName>
</protein>
<feature type="region of interest" description="Disordered" evidence="1">
    <location>
        <begin position="1"/>
        <end position="104"/>
    </location>
</feature>
<feature type="compositionally biased region" description="Gly residues" evidence="1">
    <location>
        <begin position="85"/>
        <end position="98"/>
    </location>
</feature>
<evidence type="ECO:0000256" key="1">
    <source>
        <dbReference type="SAM" id="MobiDB-lite"/>
    </source>
</evidence>